<reference evidence="2 3" key="1">
    <citation type="submission" date="2023-02" db="EMBL/GenBank/DDBJ databases">
        <title>LHISI_Scaffold_Assembly.</title>
        <authorList>
            <person name="Stuart O.P."/>
            <person name="Cleave R."/>
            <person name="Magrath M.J.L."/>
            <person name="Mikheyev A.S."/>
        </authorList>
    </citation>
    <scope>NUCLEOTIDE SEQUENCE [LARGE SCALE GENOMIC DNA]</scope>
    <source>
        <strain evidence="2">Daus_M_001</strain>
        <tissue evidence="2">Leg muscle</tissue>
    </source>
</reference>
<feature type="region of interest" description="Disordered" evidence="1">
    <location>
        <begin position="219"/>
        <end position="245"/>
    </location>
</feature>
<evidence type="ECO:0000313" key="2">
    <source>
        <dbReference type="EMBL" id="KAJ8881641.1"/>
    </source>
</evidence>
<keyword evidence="3" id="KW-1185">Reference proteome</keyword>
<feature type="compositionally biased region" description="Basic residues" evidence="1">
    <location>
        <begin position="219"/>
        <end position="228"/>
    </location>
</feature>
<proteinExistence type="predicted"/>
<protein>
    <submittedName>
        <fullName evidence="2">Uncharacterized protein</fullName>
    </submittedName>
</protein>
<comment type="caution">
    <text evidence="2">The sequence shown here is derived from an EMBL/GenBank/DDBJ whole genome shotgun (WGS) entry which is preliminary data.</text>
</comment>
<evidence type="ECO:0000313" key="3">
    <source>
        <dbReference type="Proteomes" id="UP001159363"/>
    </source>
</evidence>
<dbReference type="Proteomes" id="UP001159363">
    <property type="component" value="Chromosome 5"/>
</dbReference>
<evidence type="ECO:0000256" key="1">
    <source>
        <dbReference type="SAM" id="MobiDB-lite"/>
    </source>
</evidence>
<name>A0ABQ9HBE9_9NEOP</name>
<gene>
    <name evidence="2" type="ORF">PR048_018127</name>
</gene>
<organism evidence="2 3">
    <name type="scientific">Dryococelus australis</name>
    <dbReference type="NCBI Taxonomy" id="614101"/>
    <lineage>
        <taxon>Eukaryota</taxon>
        <taxon>Metazoa</taxon>
        <taxon>Ecdysozoa</taxon>
        <taxon>Arthropoda</taxon>
        <taxon>Hexapoda</taxon>
        <taxon>Insecta</taxon>
        <taxon>Pterygota</taxon>
        <taxon>Neoptera</taxon>
        <taxon>Polyneoptera</taxon>
        <taxon>Phasmatodea</taxon>
        <taxon>Verophasmatodea</taxon>
        <taxon>Anareolatae</taxon>
        <taxon>Phasmatidae</taxon>
        <taxon>Eurycanthinae</taxon>
        <taxon>Dryococelus</taxon>
    </lineage>
</organism>
<dbReference type="EMBL" id="JARBHB010000006">
    <property type="protein sequence ID" value="KAJ8881641.1"/>
    <property type="molecule type" value="Genomic_DNA"/>
</dbReference>
<accession>A0ABQ9HBE9</accession>
<sequence>MHKSITSILCTCITPFTHPNAFPISLTPPDLSTPLQSSVVHQASTEQHPAAPNTLLLPTPCCSQHPPPSSLPTSNLSLPPDTEEAGSILFTTPSHSPRIPPELIPLSNFKQVTQVLLLTPSPLYSSTIKPHSSSRLRTDSEQLTASLLLIPSPPLPSHATRKDFEQVTHMPLLTNSPPLTHHQISVVFWTQKKQHLLYQNASGAFLAPRTRRPITTYLQRRRGNHSARRGSPTSDTTRKTPTALPAPLEEQETVNVCDTEFTILALDVSQCTNGSLPAEPSDVCKKKCLEVIGNDNCIDIFIKFYNVTTQDQQDFYIQGLVDVPKIRVKHSKLLSFLTISVKLLRRVRDLKIAGKTPKDQRGKEYHYSGQTRYYLSTDLNVIQSGSGSERNVLKSNVLIVKTWIISENIITTDLGGLLYLRGIAKRTAVTELMIHKRRSKKLYSVLQHEKLKECRNETDVL</sequence>